<keyword evidence="2" id="KW-1185">Reference proteome</keyword>
<organism evidence="1 2">
    <name type="scientific">Neolewinella xylanilytica</name>
    <dbReference type="NCBI Taxonomy" id="1514080"/>
    <lineage>
        <taxon>Bacteria</taxon>
        <taxon>Pseudomonadati</taxon>
        <taxon>Bacteroidota</taxon>
        <taxon>Saprospiria</taxon>
        <taxon>Saprospirales</taxon>
        <taxon>Lewinellaceae</taxon>
        <taxon>Neolewinella</taxon>
    </lineage>
</organism>
<name>A0A2S6I3G2_9BACT</name>
<protein>
    <submittedName>
        <fullName evidence="1">GxxExxY protein</fullName>
    </submittedName>
</protein>
<dbReference type="InterPro" id="IPR026350">
    <property type="entry name" value="GxxExxY"/>
</dbReference>
<dbReference type="Proteomes" id="UP000237662">
    <property type="component" value="Unassembled WGS sequence"/>
</dbReference>
<reference evidence="1 2" key="1">
    <citation type="submission" date="2018-02" db="EMBL/GenBank/DDBJ databases">
        <title>Genomic Encyclopedia of Archaeal and Bacterial Type Strains, Phase II (KMG-II): from individual species to whole genera.</title>
        <authorList>
            <person name="Goeker M."/>
        </authorList>
    </citation>
    <scope>NUCLEOTIDE SEQUENCE [LARGE SCALE GENOMIC DNA]</scope>
    <source>
        <strain evidence="1 2">DSM 29526</strain>
    </source>
</reference>
<evidence type="ECO:0000313" key="2">
    <source>
        <dbReference type="Proteomes" id="UP000237662"/>
    </source>
</evidence>
<proteinExistence type="predicted"/>
<dbReference type="AlphaFoldDB" id="A0A2S6I3G2"/>
<comment type="caution">
    <text evidence="1">The sequence shown here is derived from an EMBL/GenBank/DDBJ whole genome shotgun (WGS) entry which is preliminary data.</text>
</comment>
<dbReference type="EMBL" id="PTJC01000006">
    <property type="protein sequence ID" value="PPK85611.1"/>
    <property type="molecule type" value="Genomic_DNA"/>
</dbReference>
<dbReference type="Pfam" id="PF13366">
    <property type="entry name" value="PDDEXK_3"/>
    <property type="match status" value="1"/>
</dbReference>
<sequence>MSLDDITYSIRGAAFKVHRELGPGLLESAYENCLCYEMRQMGLRVDQQAGLPLTYYGIRLEVGYRIDLLVEDQVLLELKAIEKLDSVHTAQMLTYLRLSGKKLGMLINFNTQNLQHGIKRFVM</sequence>
<dbReference type="RefSeq" id="WP_104420103.1">
    <property type="nucleotide sequence ID" value="NZ_PTJC01000006.1"/>
</dbReference>
<gene>
    <name evidence="1" type="ORF">CLV84_2514</name>
</gene>
<evidence type="ECO:0000313" key="1">
    <source>
        <dbReference type="EMBL" id="PPK85611.1"/>
    </source>
</evidence>
<dbReference type="NCBIfam" id="TIGR04256">
    <property type="entry name" value="GxxExxY"/>
    <property type="match status" value="1"/>
</dbReference>
<accession>A0A2S6I3G2</accession>
<dbReference type="OrthoDB" id="1119698at2"/>